<feature type="region of interest" description="Disordered" evidence="7">
    <location>
        <begin position="390"/>
        <end position="423"/>
    </location>
</feature>
<feature type="compositionally biased region" description="Gly residues" evidence="7">
    <location>
        <begin position="390"/>
        <end position="399"/>
    </location>
</feature>
<comment type="similarity">
    <text evidence="2">Belongs to the adaptor complexes large subunit family.</text>
</comment>
<feature type="compositionally biased region" description="Low complexity" evidence="7">
    <location>
        <begin position="929"/>
        <end position="939"/>
    </location>
</feature>
<organism evidence="9 10">
    <name type="scientific">Porphyridium purpureum</name>
    <name type="common">Red alga</name>
    <name type="synonym">Porphyridium cruentum</name>
    <dbReference type="NCBI Taxonomy" id="35688"/>
    <lineage>
        <taxon>Eukaryota</taxon>
        <taxon>Rhodophyta</taxon>
        <taxon>Bangiophyceae</taxon>
        <taxon>Porphyridiales</taxon>
        <taxon>Porphyridiaceae</taxon>
        <taxon>Porphyridium</taxon>
    </lineage>
</organism>
<gene>
    <name evidence="9" type="ORF">FVE85_1041</name>
</gene>
<dbReference type="AlphaFoldDB" id="A0A5J4Z2E0"/>
<comment type="caution">
    <text evidence="9">The sequence shown here is derived from an EMBL/GenBank/DDBJ whole genome shotgun (WGS) entry which is preliminary data.</text>
</comment>
<evidence type="ECO:0000256" key="6">
    <source>
        <dbReference type="ARBA" id="ARBA00023136"/>
    </source>
</evidence>
<dbReference type="InterPro" id="IPR011989">
    <property type="entry name" value="ARM-like"/>
</dbReference>
<comment type="subcellular location">
    <subcellularLocation>
        <location evidence="1">Endomembrane system</location>
    </subcellularLocation>
</comment>
<dbReference type="OMA" id="YASCHED"/>
<dbReference type="InterPro" id="IPR002553">
    <property type="entry name" value="Clathrin/coatomer_adapt-like_N"/>
</dbReference>
<evidence type="ECO:0000256" key="2">
    <source>
        <dbReference type="ARBA" id="ARBA00006613"/>
    </source>
</evidence>
<feature type="compositionally biased region" description="Basic and acidic residues" evidence="7">
    <location>
        <begin position="400"/>
        <end position="411"/>
    </location>
</feature>
<evidence type="ECO:0000259" key="8">
    <source>
        <dbReference type="Pfam" id="PF01602"/>
    </source>
</evidence>
<dbReference type="EMBL" id="VRMN01000002">
    <property type="protein sequence ID" value="KAA8497312.1"/>
    <property type="molecule type" value="Genomic_DNA"/>
</dbReference>
<evidence type="ECO:0000256" key="5">
    <source>
        <dbReference type="ARBA" id="ARBA00022927"/>
    </source>
</evidence>
<reference evidence="10" key="1">
    <citation type="journal article" date="2019" name="Nat. Commun.">
        <title>Expansion of phycobilisome linker gene families in mesophilic red algae.</title>
        <authorList>
            <person name="Lee J."/>
            <person name="Kim D."/>
            <person name="Bhattacharya D."/>
            <person name="Yoon H.S."/>
        </authorList>
    </citation>
    <scope>NUCLEOTIDE SEQUENCE [LARGE SCALE GENOMIC DNA]</scope>
    <source>
        <strain evidence="10">CCMP 1328</strain>
    </source>
</reference>
<dbReference type="Proteomes" id="UP000324585">
    <property type="component" value="Unassembled WGS sequence"/>
</dbReference>
<dbReference type="InterPro" id="IPR016024">
    <property type="entry name" value="ARM-type_fold"/>
</dbReference>
<evidence type="ECO:0000313" key="10">
    <source>
        <dbReference type="Proteomes" id="UP000324585"/>
    </source>
</evidence>
<accession>A0A5J4Z2E0</accession>
<dbReference type="PANTHER" id="PTHR22781">
    <property type="entry name" value="DELTA ADAPTIN-RELATED"/>
    <property type="match status" value="1"/>
</dbReference>
<keyword evidence="10" id="KW-1185">Reference proteome</keyword>
<name>A0A5J4Z2E0_PORPP</name>
<evidence type="ECO:0000256" key="4">
    <source>
        <dbReference type="ARBA" id="ARBA00022737"/>
    </source>
</evidence>
<feature type="region of interest" description="Disordered" evidence="7">
    <location>
        <begin position="923"/>
        <end position="988"/>
    </location>
</feature>
<sequence>MAAPMSALSSAATSIFRQSLQDLVKSIRAHRRDEQAFVEKKLVEIQDECRSSEPDVKANAVLKLTYLQMFGHPAAGAAFCVVEVMSRAEYTSKRIGYLAAGQLFSPYTDVLLLTINQFKKDLTNGRQLDCSLALCTLSKIVTEEMGRECSNDILTLLSSSRPVIRKKALVCAYKLGRVCPEAQAVYLPRLRDAIADSNPAVLSCAVSVLCEMAGDDPQLVLPLAPYLYELFGLEHNNWMRIKLVKLMGMLAAVEPRLAKKLVKPLSDLLSSTSAKSLQYECCRAVARNMAACTEVVDPTIDRIADFLEDRDQNLKYLGLELLLHISAQHASAVKKHQQLILDCINDTDLGIRMIALQLTRVFLTPVNARDIATALLAKISEFDGVVAVPGGGSEGGGDEGSLRKSGPDEFGHGQGAPATQNLSWSSSLSTGAEAGMVSFFDQEHRFRDLVCDRLLEIGQCVKQRPEDDGGSSTGSKMYYPLLSSAEDFDWYISDVLKGLIRMGAGRLSHRTMGTIAKQLEEICARVNVARESALQIACEVLSDFVGDEMSKASALAAASPVVSGHREGVDAQNQFHGTDPSMVKAGFISHSEAVVASSLWVLGAHGALLSEDFLYELIATLLAADSQTNTSNSRLLQCGMRVQAFLISATMKLIVALSLSSSSSAAVAAVEGAPSSARLEHLLSLVSQLLKKLLHSSHAEVQERANLCLALLQHARDTASFAELEELFVGEFRPVDSSMQGRIPAPDGLNLDEPLAVIEDEEGKQLLYTNDPETGTQSETSFAQEPTELTYTPADPEAFWGPEGAPAAVLESTRLAARHANGKAPVLLTSGKGTRAEQQSPFYLGSGSGASKGTVSSPSEGLLIDLSGGGGSGTQHAPSFVGPGGTRAAMFQARERSEWNDHDIASPIELIPEEQTDILLPEPVVQKGSSSEKSASVVAKKSKAKKSKAQHPPARDGSLIDVGDAPSEPMGDNTDQKPSQRTADDLLW</sequence>
<proteinExistence type="inferred from homology"/>
<evidence type="ECO:0000256" key="3">
    <source>
        <dbReference type="ARBA" id="ARBA00022448"/>
    </source>
</evidence>
<keyword evidence="6" id="KW-0472">Membrane</keyword>
<feature type="domain" description="Clathrin/coatomer adaptor adaptin-like N-terminal" evidence="8">
    <location>
        <begin position="35"/>
        <end position="381"/>
    </location>
</feature>
<dbReference type="GO" id="GO:0030123">
    <property type="term" value="C:AP-3 adaptor complex"/>
    <property type="evidence" value="ECO:0007669"/>
    <property type="project" value="InterPro"/>
</dbReference>
<keyword evidence="3" id="KW-0813">Transport</keyword>
<dbReference type="SUPFAM" id="SSF48371">
    <property type="entry name" value="ARM repeat"/>
    <property type="match status" value="1"/>
</dbReference>
<protein>
    <submittedName>
        <fullName evidence="9">AP-3 complex subunit delta-1</fullName>
    </submittedName>
</protein>
<dbReference type="OrthoDB" id="10264595at2759"/>
<dbReference type="Pfam" id="PF01602">
    <property type="entry name" value="Adaptin_N"/>
    <property type="match status" value="1"/>
</dbReference>
<dbReference type="GO" id="GO:0006623">
    <property type="term" value="P:protein targeting to vacuole"/>
    <property type="evidence" value="ECO:0007669"/>
    <property type="project" value="TreeGrafter"/>
</dbReference>
<dbReference type="PANTHER" id="PTHR22781:SF12">
    <property type="entry name" value="AP-3 COMPLEX SUBUNIT DELTA-1"/>
    <property type="match status" value="1"/>
</dbReference>
<evidence type="ECO:0000256" key="1">
    <source>
        <dbReference type="ARBA" id="ARBA00004308"/>
    </source>
</evidence>
<dbReference type="Gene3D" id="1.25.10.10">
    <property type="entry name" value="Leucine-rich Repeat Variant"/>
    <property type="match status" value="1"/>
</dbReference>
<dbReference type="GO" id="GO:0010008">
    <property type="term" value="C:endosome membrane"/>
    <property type="evidence" value="ECO:0007669"/>
    <property type="project" value="TreeGrafter"/>
</dbReference>
<keyword evidence="5" id="KW-0653">Protein transport</keyword>
<keyword evidence="4" id="KW-0677">Repeat</keyword>
<dbReference type="GO" id="GO:0006896">
    <property type="term" value="P:Golgi to vacuole transport"/>
    <property type="evidence" value="ECO:0007669"/>
    <property type="project" value="TreeGrafter"/>
</dbReference>
<dbReference type="InterPro" id="IPR017105">
    <property type="entry name" value="AP3_complex_dsu"/>
</dbReference>
<evidence type="ECO:0000313" key="9">
    <source>
        <dbReference type="EMBL" id="KAA8497312.1"/>
    </source>
</evidence>
<evidence type="ECO:0000256" key="7">
    <source>
        <dbReference type="SAM" id="MobiDB-lite"/>
    </source>
</evidence>
<feature type="compositionally biased region" description="Basic residues" evidence="7">
    <location>
        <begin position="940"/>
        <end position="949"/>
    </location>
</feature>